<keyword evidence="1" id="KW-0472">Membrane</keyword>
<feature type="transmembrane region" description="Helical" evidence="1">
    <location>
        <begin position="116"/>
        <end position="138"/>
    </location>
</feature>
<keyword evidence="1" id="KW-1133">Transmembrane helix</keyword>
<protein>
    <submittedName>
        <fullName evidence="2">Uncharacterized protein</fullName>
    </submittedName>
</protein>
<proteinExistence type="predicted"/>
<dbReference type="EMBL" id="CP011502">
    <property type="protein sequence ID" value="ALX03961.1"/>
    <property type="molecule type" value="Genomic_DNA"/>
</dbReference>
<dbReference type="Proteomes" id="UP000067689">
    <property type="component" value="Chromosome"/>
</dbReference>
<dbReference type="PATRIC" id="fig|2041.4.peg.882"/>
<dbReference type="RefSeq" id="WP_067855072.1">
    <property type="nucleotide sequence ID" value="NZ_CP011502.1"/>
</dbReference>
<accession>A0A0U4B7H4</accession>
<organism evidence="2 3">
    <name type="scientific">Aeromicrobium erythreum</name>
    <dbReference type="NCBI Taxonomy" id="2041"/>
    <lineage>
        <taxon>Bacteria</taxon>
        <taxon>Bacillati</taxon>
        <taxon>Actinomycetota</taxon>
        <taxon>Actinomycetes</taxon>
        <taxon>Propionibacteriales</taxon>
        <taxon>Nocardioidaceae</taxon>
        <taxon>Aeromicrobium</taxon>
    </lineage>
</organism>
<evidence type="ECO:0000313" key="2">
    <source>
        <dbReference type="EMBL" id="ALX03961.1"/>
    </source>
</evidence>
<feature type="transmembrane region" description="Helical" evidence="1">
    <location>
        <begin position="6"/>
        <end position="23"/>
    </location>
</feature>
<evidence type="ECO:0000313" key="3">
    <source>
        <dbReference type="Proteomes" id="UP000067689"/>
    </source>
</evidence>
<sequence>MTQILVALVTFGLPALVAIGSSSRRQLSLIREEVKTLKELPTDSIAAQRMRDQIDEAVRLYMVTSHGKSRFWNRLSLFIGLTLIYWGFAFALLLTADSSIVSDLYRDEREEAFGTVLAIGVTIAGVILIVVTLLQRLTHRRSAEGRRK</sequence>
<gene>
    <name evidence="2" type="ORF">AERYTH_04210</name>
</gene>
<evidence type="ECO:0000256" key="1">
    <source>
        <dbReference type="SAM" id="Phobius"/>
    </source>
</evidence>
<keyword evidence="3" id="KW-1185">Reference proteome</keyword>
<dbReference type="AlphaFoldDB" id="A0A0U4B7H4"/>
<feature type="transmembrane region" description="Helical" evidence="1">
    <location>
        <begin position="75"/>
        <end position="96"/>
    </location>
</feature>
<dbReference type="KEGG" id="aer:AERYTH_04210"/>
<name>A0A0U4B7H4_9ACTN</name>
<reference evidence="2 3" key="1">
    <citation type="journal article" date="1991" name="Int. J. Syst. Bacteriol.">
        <title>Description of the erythromycin-producing bacterium Arthrobacter sp. strain NRRL B-3381 as Aeromicrobium erythreum gen. nov., sp. nov.</title>
        <authorList>
            <person name="Miller E.S."/>
            <person name="Woese C.R."/>
            <person name="Brenner S."/>
        </authorList>
    </citation>
    <scope>NUCLEOTIDE SEQUENCE [LARGE SCALE GENOMIC DNA]</scope>
    <source>
        <strain evidence="2 3">AR18</strain>
    </source>
</reference>
<keyword evidence="1" id="KW-0812">Transmembrane</keyword>